<proteinExistence type="predicted"/>
<sequence length="343" mass="37643">MLYGLDDLVTEIAYACSLRKSEAKRFYHALVQQLEHLMRQGKGARCPGLGRWSFLANSQRQKGSAVGMDIDEDLRAAWFIGFAFEADPTFLRAHSLAAAPAPHELVAPAARVNYSALARSCGLDRDQVARVTHVFCERLGVACSKHQVRLELGNLGRFCADHRICRFDFGARAPRPLGLSTTYDAAFTRAGRDPPPSSRPMTSPIQVASSTTTPRNHRSARRSRPTYDVSAGHTPRPVGGFDREFSSGPSTALDDLAQGRRAGLEVTRRAMELVRERGDRINGLGDALQKHTVKMCATQYPPRGPHAWCGPRAAPMGGRAFPPLGYAHYTHITGIRPLDTWAA</sequence>
<dbReference type="Proteomes" id="UP000789595">
    <property type="component" value="Unassembled WGS sequence"/>
</dbReference>
<evidence type="ECO:0000313" key="4">
    <source>
        <dbReference type="Proteomes" id="UP000789595"/>
    </source>
</evidence>
<comment type="caution">
    <text evidence="3">The sequence shown here is derived from an EMBL/GenBank/DDBJ whole genome shotgun (WGS) entry which is preliminary data.</text>
</comment>
<evidence type="ECO:0000313" key="3">
    <source>
        <dbReference type="EMBL" id="CAH0370546.1"/>
    </source>
</evidence>
<dbReference type="EMBL" id="CAKKNE010000003">
    <property type="protein sequence ID" value="CAH0370546.1"/>
    <property type="molecule type" value="Genomic_DNA"/>
</dbReference>
<feature type="compositionally biased region" description="Polar residues" evidence="1">
    <location>
        <begin position="199"/>
        <end position="214"/>
    </location>
</feature>
<dbReference type="AlphaFoldDB" id="A0A8J2SMG1"/>
<evidence type="ECO:0000256" key="1">
    <source>
        <dbReference type="SAM" id="MobiDB-lite"/>
    </source>
</evidence>
<feature type="region of interest" description="Disordered" evidence="1">
    <location>
        <begin position="188"/>
        <end position="243"/>
    </location>
</feature>
<organism evidence="3 4">
    <name type="scientific">Pelagomonas calceolata</name>
    <dbReference type="NCBI Taxonomy" id="35677"/>
    <lineage>
        <taxon>Eukaryota</taxon>
        <taxon>Sar</taxon>
        <taxon>Stramenopiles</taxon>
        <taxon>Ochrophyta</taxon>
        <taxon>Pelagophyceae</taxon>
        <taxon>Pelagomonadales</taxon>
        <taxon>Pelagomonadaceae</taxon>
        <taxon>Pelagomonas</taxon>
    </lineage>
</organism>
<reference evidence="3" key="1">
    <citation type="submission" date="2021-11" db="EMBL/GenBank/DDBJ databases">
        <authorList>
            <consortium name="Genoscope - CEA"/>
            <person name="William W."/>
        </authorList>
    </citation>
    <scope>NUCLEOTIDE SEQUENCE</scope>
</reference>
<keyword evidence="4" id="KW-1185">Reference proteome</keyword>
<protein>
    <recommendedName>
        <fullName evidence="2">CCDC81 HU domain-containing protein</fullName>
    </recommendedName>
</protein>
<dbReference type="InterPro" id="IPR040673">
    <property type="entry name" value="CCDC81_HU_dom_2"/>
</dbReference>
<evidence type="ECO:0000259" key="2">
    <source>
        <dbReference type="Pfam" id="PF18289"/>
    </source>
</evidence>
<accession>A0A8J2SMG1</accession>
<feature type="compositionally biased region" description="Basic residues" evidence="1">
    <location>
        <begin position="215"/>
        <end position="224"/>
    </location>
</feature>
<feature type="domain" description="CCDC81 HU" evidence="2">
    <location>
        <begin position="108"/>
        <end position="169"/>
    </location>
</feature>
<gene>
    <name evidence="3" type="ORF">PECAL_3P04420</name>
</gene>
<dbReference type="Pfam" id="PF18289">
    <property type="entry name" value="HU-CCDC81_euk_2"/>
    <property type="match status" value="1"/>
</dbReference>
<name>A0A8J2SMG1_9STRA</name>